<dbReference type="Proteomes" id="UP000885364">
    <property type="component" value="Unassembled WGS sequence"/>
</dbReference>
<evidence type="ECO:0000256" key="1">
    <source>
        <dbReference type="SAM" id="SignalP"/>
    </source>
</evidence>
<keyword evidence="1" id="KW-0732">Signal</keyword>
<dbReference type="EMBL" id="ROVY01000147">
    <property type="protein sequence ID" value="MHI24663.1"/>
    <property type="molecule type" value="Genomic_DNA"/>
</dbReference>
<feature type="chain" id="PRO_5018008116" evidence="1">
    <location>
        <begin position="26"/>
        <end position="69"/>
    </location>
</feature>
<evidence type="ECO:0000313" key="2">
    <source>
        <dbReference type="EMBL" id="MHI24663.1"/>
    </source>
</evidence>
<gene>
    <name evidence="2" type="ORF">EEM47_23335</name>
</gene>
<name>A0A3K8YEY8_SALER</name>
<feature type="signal peptide" evidence="1">
    <location>
        <begin position="1"/>
        <end position="25"/>
    </location>
</feature>
<organism evidence="2">
    <name type="scientific">Salmonella enterica</name>
    <name type="common">Salmonella choleraesuis</name>
    <dbReference type="NCBI Taxonomy" id="28901"/>
    <lineage>
        <taxon>Bacteria</taxon>
        <taxon>Pseudomonadati</taxon>
        <taxon>Pseudomonadota</taxon>
        <taxon>Gammaproteobacteria</taxon>
        <taxon>Enterobacterales</taxon>
        <taxon>Enterobacteriaceae</taxon>
        <taxon>Salmonella</taxon>
    </lineage>
</organism>
<dbReference type="AlphaFoldDB" id="A0A3K8YEY8"/>
<proteinExistence type="predicted"/>
<accession>A0A3K8YEY8</accession>
<reference evidence="2" key="1">
    <citation type="submission" date="2018-11" db="EMBL/GenBank/DDBJ databases">
        <authorList>
            <consortium name="PulseNet: The National Subtyping Network for Foodborne Disease Surveillance"/>
            <person name="Tarr C.L."/>
            <person name="Trees E."/>
            <person name="Katz L.S."/>
            <person name="Carleton-Romer H.A."/>
            <person name="Stroika S."/>
            <person name="Kucerova Z."/>
            <person name="Roache K.F."/>
            <person name="Sabol A.L."/>
            <person name="Besser J."/>
            <person name="Gerner-Smidt P."/>
        </authorList>
    </citation>
    <scope>NUCLEOTIDE SEQUENCE [LARGE SCALE GENOMIC DNA]</scope>
    <source>
        <strain evidence="2">PNUSAS059688</strain>
    </source>
</reference>
<protein>
    <submittedName>
        <fullName evidence="2">Uncharacterized protein</fullName>
    </submittedName>
</protein>
<sequence>MLKKITRAAFLLNPLALLPAGILRAVCPVSGGSGQTVHQESPKVPVSAPLVLPDDQFLDVRGQDILIQT</sequence>
<comment type="caution">
    <text evidence="2">The sequence shown here is derived from an EMBL/GenBank/DDBJ whole genome shotgun (WGS) entry which is preliminary data.</text>
</comment>